<reference evidence="2 3" key="1">
    <citation type="submission" date="2024-02" db="EMBL/GenBank/DDBJ databases">
        <title>First draft genome assembly of two strains of Seiridium cardinale.</title>
        <authorList>
            <person name="Emiliani G."/>
            <person name="Scali E."/>
        </authorList>
    </citation>
    <scope>NUCLEOTIDE SEQUENCE [LARGE SCALE GENOMIC DNA]</scope>
    <source>
        <strain evidence="2 3">BM-138-000479</strain>
    </source>
</reference>
<accession>A0ABR2XTY4</accession>
<sequence length="96" mass="9966">MRSSPSAAHAGYLEPLRYAKIYHRLLETGQGCAAKENTATAKQPHDDDAMANVTSGTSGLPGQVGSTLIGMPAIHSTQSALSLSSGLHSVITTPNY</sequence>
<organism evidence="2 3">
    <name type="scientific">Seiridium cardinale</name>
    <dbReference type="NCBI Taxonomy" id="138064"/>
    <lineage>
        <taxon>Eukaryota</taxon>
        <taxon>Fungi</taxon>
        <taxon>Dikarya</taxon>
        <taxon>Ascomycota</taxon>
        <taxon>Pezizomycotina</taxon>
        <taxon>Sordariomycetes</taxon>
        <taxon>Xylariomycetidae</taxon>
        <taxon>Amphisphaeriales</taxon>
        <taxon>Sporocadaceae</taxon>
        <taxon>Seiridium</taxon>
    </lineage>
</organism>
<keyword evidence="3" id="KW-1185">Reference proteome</keyword>
<dbReference type="Proteomes" id="UP001465668">
    <property type="component" value="Unassembled WGS sequence"/>
</dbReference>
<gene>
    <name evidence="2" type="ORF">SCAR479_05982</name>
</gene>
<evidence type="ECO:0000313" key="2">
    <source>
        <dbReference type="EMBL" id="KAK9777253.1"/>
    </source>
</evidence>
<evidence type="ECO:0000313" key="3">
    <source>
        <dbReference type="Proteomes" id="UP001465668"/>
    </source>
</evidence>
<feature type="region of interest" description="Disordered" evidence="1">
    <location>
        <begin position="36"/>
        <end position="58"/>
    </location>
</feature>
<name>A0ABR2XTY4_9PEZI</name>
<dbReference type="EMBL" id="JARVKM010000022">
    <property type="protein sequence ID" value="KAK9777253.1"/>
    <property type="molecule type" value="Genomic_DNA"/>
</dbReference>
<comment type="caution">
    <text evidence="2">The sequence shown here is derived from an EMBL/GenBank/DDBJ whole genome shotgun (WGS) entry which is preliminary data.</text>
</comment>
<protein>
    <submittedName>
        <fullName evidence="2">Uncharacterized protein</fullName>
    </submittedName>
</protein>
<evidence type="ECO:0000256" key="1">
    <source>
        <dbReference type="SAM" id="MobiDB-lite"/>
    </source>
</evidence>
<proteinExistence type="predicted"/>